<sequence length="394" mass="43607">MTPSVSVSQTFGFPSRLAILRAAILLLALATAVAARDMSNNDVYISHDQYSELPPQNKKRTAIGCALLTLIGGAVYAGVERLKTIAKFAYNCFFKPLGLHSNQQGRLDAFYEGQADVYDATRGGLLRGRTTMLKLVAAELRSRVHRGDKPVWVDVGGGTGWNIEQMDKYFGIKHFEHVYLIDLCRPLCKVAEQRFRQRGWTNVTVLCQDAATFELPGLANDTGKIDLVTMSYSLSMIEAFYPVVDRLATLLKPGVGLMGVVDFYVSGSAAPSSQSEKAGILNYQCNWFTRVFWQHWFEFDHVHLHPCRRNYLEHKFSTHKVLNARNHFVVPYLVQMPYYVWLGDAPVPAVHMPAAASSMLRDVVGSGISNIDSITADHPARGAADAGSSSTNQA</sequence>
<feature type="non-terminal residue" evidence="1">
    <location>
        <position position="394"/>
    </location>
</feature>
<keyword evidence="2" id="KW-1185">Reference proteome</keyword>
<accession>A0ACC1J8E6</accession>
<dbReference type="EMBL" id="JANBPW010002184">
    <property type="protein sequence ID" value="KAJ1941696.1"/>
    <property type="molecule type" value="Genomic_DNA"/>
</dbReference>
<gene>
    <name evidence="1" type="ORF">FBU59_003427</name>
</gene>
<dbReference type="Proteomes" id="UP001150603">
    <property type="component" value="Unassembled WGS sequence"/>
</dbReference>
<proteinExistence type="predicted"/>
<comment type="caution">
    <text evidence="1">The sequence shown here is derived from an EMBL/GenBank/DDBJ whole genome shotgun (WGS) entry which is preliminary data.</text>
</comment>
<evidence type="ECO:0000313" key="2">
    <source>
        <dbReference type="Proteomes" id="UP001150603"/>
    </source>
</evidence>
<evidence type="ECO:0000313" key="1">
    <source>
        <dbReference type="EMBL" id="KAJ1941696.1"/>
    </source>
</evidence>
<organism evidence="1 2">
    <name type="scientific">Linderina macrospora</name>
    <dbReference type="NCBI Taxonomy" id="4868"/>
    <lineage>
        <taxon>Eukaryota</taxon>
        <taxon>Fungi</taxon>
        <taxon>Fungi incertae sedis</taxon>
        <taxon>Zoopagomycota</taxon>
        <taxon>Kickxellomycotina</taxon>
        <taxon>Kickxellomycetes</taxon>
        <taxon>Kickxellales</taxon>
        <taxon>Kickxellaceae</taxon>
        <taxon>Linderina</taxon>
    </lineage>
</organism>
<protein>
    <submittedName>
        <fullName evidence="1">Uncharacterized protein</fullName>
    </submittedName>
</protein>
<reference evidence="1" key="1">
    <citation type="submission" date="2022-07" db="EMBL/GenBank/DDBJ databases">
        <title>Phylogenomic reconstructions and comparative analyses of Kickxellomycotina fungi.</title>
        <authorList>
            <person name="Reynolds N.K."/>
            <person name="Stajich J.E."/>
            <person name="Barry K."/>
            <person name="Grigoriev I.V."/>
            <person name="Crous P."/>
            <person name="Smith M.E."/>
        </authorList>
    </citation>
    <scope>NUCLEOTIDE SEQUENCE</scope>
    <source>
        <strain evidence="1">NRRL 5244</strain>
    </source>
</reference>
<name>A0ACC1J8E6_9FUNG</name>